<comment type="caution">
    <text evidence="1">The sequence shown here is derived from an EMBL/GenBank/DDBJ whole genome shotgun (WGS) entry which is preliminary data.</text>
</comment>
<feature type="non-terminal residue" evidence="1">
    <location>
        <position position="1"/>
    </location>
</feature>
<dbReference type="EMBL" id="JABEZW010000004">
    <property type="protein sequence ID" value="MBA0763745.1"/>
    <property type="molecule type" value="Genomic_DNA"/>
</dbReference>
<accession>A0A7J9DTR3</accession>
<evidence type="ECO:0008006" key="3">
    <source>
        <dbReference type="Google" id="ProtNLM"/>
    </source>
</evidence>
<protein>
    <recommendedName>
        <fullName evidence="3">RNase H type-1 domain-containing protein</fullName>
    </recommendedName>
</protein>
<evidence type="ECO:0000313" key="2">
    <source>
        <dbReference type="Proteomes" id="UP000593568"/>
    </source>
</evidence>
<dbReference type="AlphaFoldDB" id="A0A7J9DTR3"/>
<gene>
    <name evidence="1" type="ORF">Gotri_013166</name>
</gene>
<organism evidence="1 2">
    <name type="scientific">Gossypium trilobum</name>
    <dbReference type="NCBI Taxonomy" id="34281"/>
    <lineage>
        <taxon>Eukaryota</taxon>
        <taxon>Viridiplantae</taxon>
        <taxon>Streptophyta</taxon>
        <taxon>Embryophyta</taxon>
        <taxon>Tracheophyta</taxon>
        <taxon>Spermatophyta</taxon>
        <taxon>Magnoliopsida</taxon>
        <taxon>eudicotyledons</taxon>
        <taxon>Gunneridae</taxon>
        <taxon>Pentapetalae</taxon>
        <taxon>rosids</taxon>
        <taxon>malvids</taxon>
        <taxon>Malvales</taxon>
        <taxon>Malvaceae</taxon>
        <taxon>Malvoideae</taxon>
        <taxon>Gossypium</taxon>
    </lineage>
</organism>
<dbReference type="Proteomes" id="UP000593568">
    <property type="component" value="Unassembled WGS sequence"/>
</dbReference>
<proteinExistence type="predicted"/>
<reference evidence="1 2" key="1">
    <citation type="journal article" date="2019" name="Genome Biol. Evol.">
        <title>Insights into the evolution of the New World diploid cottons (Gossypium, subgenus Houzingenia) based on genome sequencing.</title>
        <authorList>
            <person name="Grover C.E."/>
            <person name="Arick M.A. 2nd"/>
            <person name="Thrash A."/>
            <person name="Conover J.L."/>
            <person name="Sanders W.S."/>
            <person name="Peterson D.G."/>
            <person name="Frelichowski J.E."/>
            <person name="Scheffler J.A."/>
            <person name="Scheffler B.E."/>
            <person name="Wendel J.F."/>
        </authorList>
    </citation>
    <scope>NUCLEOTIDE SEQUENCE [LARGE SCALE GENOMIC DNA]</scope>
    <source>
        <strain evidence="1">8</strain>
        <tissue evidence="1">Leaf</tissue>
    </source>
</reference>
<keyword evidence="2" id="KW-1185">Reference proteome</keyword>
<evidence type="ECO:0000313" key="1">
    <source>
        <dbReference type="EMBL" id="MBA0763745.1"/>
    </source>
</evidence>
<name>A0A7J9DTR3_9ROSI</name>
<sequence length="52" mass="5970">MLEGLKLACEREFPQVEVETDNALLLEILHFGFSCVNNIAEVRLLHTWIAKD</sequence>